<evidence type="ECO:0000256" key="2">
    <source>
        <dbReference type="SAM" id="Phobius"/>
    </source>
</evidence>
<keyword evidence="2" id="KW-0812">Transmembrane</keyword>
<protein>
    <recommendedName>
        <fullName evidence="5">Trp biosynthesis protein</fullName>
    </recommendedName>
</protein>
<dbReference type="InterPro" id="IPR019051">
    <property type="entry name" value="Trp_biosyn_TM_oprn/chp"/>
</dbReference>
<proteinExistence type="predicted"/>
<comment type="caution">
    <text evidence="3">The sequence shown here is derived from an EMBL/GenBank/DDBJ whole genome shotgun (WGS) entry which is preliminary data.</text>
</comment>
<feature type="compositionally biased region" description="Acidic residues" evidence="1">
    <location>
        <begin position="198"/>
        <end position="208"/>
    </location>
</feature>
<accession>A0A316TJ89</accession>
<name>A0A316TJ89_9ACTN</name>
<feature type="region of interest" description="Disordered" evidence="1">
    <location>
        <begin position="166"/>
        <end position="208"/>
    </location>
</feature>
<dbReference type="AlphaFoldDB" id="A0A316TJ89"/>
<gene>
    <name evidence="3" type="ORF">DJ010_05780</name>
</gene>
<feature type="transmembrane region" description="Helical" evidence="2">
    <location>
        <begin position="20"/>
        <end position="42"/>
    </location>
</feature>
<dbReference type="Pfam" id="PF09534">
    <property type="entry name" value="Trp_oprn_chp"/>
    <property type="match status" value="1"/>
</dbReference>
<keyword evidence="2" id="KW-1133">Transmembrane helix</keyword>
<organism evidence="3 4">
    <name type="scientific">Nocardioides silvaticus</name>
    <dbReference type="NCBI Taxonomy" id="2201891"/>
    <lineage>
        <taxon>Bacteria</taxon>
        <taxon>Bacillati</taxon>
        <taxon>Actinomycetota</taxon>
        <taxon>Actinomycetes</taxon>
        <taxon>Propionibacteriales</taxon>
        <taxon>Nocardioidaceae</taxon>
        <taxon>Nocardioides</taxon>
    </lineage>
</organism>
<evidence type="ECO:0000313" key="3">
    <source>
        <dbReference type="EMBL" id="PWN03611.1"/>
    </source>
</evidence>
<reference evidence="3 4" key="1">
    <citation type="submission" date="2018-05" db="EMBL/GenBank/DDBJ databases">
        <title>Nocardioides silvaticus genome.</title>
        <authorList>
            <person name="Li C."/>
            <person name="Wang G."/>
        </authorList>
    </citation>
    <scope>NUCLEOTIDE SEQUENCE [LARGE SCALE GENOMIC DNA]</scope>
    <source>
        <strain evidence="3 4">CCTCC AB 2018079</strain>
    </source>
</reference>
<feature type="transmembrane region" description="Helical" evidence="2">
    <location>
        <begin position="135"/>
        <end position="156"/>
    </location>
</feature>
<feature type="transmembrane region" description="Helical" evidence="2">
    <location>
        <begin position="69"/>
        <end position="87"/>
    </location>
</feature>
<dbReference type="OrthoDB" id="3712369at2"/>
<evidence type="ECO:0000256" key="1">
    <source>
        <dbReference type="SAM" id="MobiDB-lite"/>
    </source>
</evidence>
<feature type="transmembrane region" description="Helical" evidence="2">
    <location>
        <begin position="94"/>
        <end position="115"/>
    </location>
</feature>
<dbReference type="Proteomes" id="UP000245507">
    <property type="component" value="Unassembled WGS sequence"/>
</dbReference>
<keyword evidence="2" id="KW-0472">Membrane</keyword>
<dbReference type="EMBL" id="QGDD01000002">
    <property type="protein sequence ID" value="PWN03611.1"/>
    <property type="molecule type" value="Genomic_DNA"/>
</dbReference>
<dbReference type="RefSeq" id="WP_109692699.1">
    <property type="nucleotide sequence ID" value="NZ_QGDD01000002.1"/>
</dbReference>
<sequence>MTTPDPGTDLRAEPRAARTFWPVAILGIAASGLVALAGHRALMQVQPQHLEQLGAGAIAQGDNVKELPLAGAFGLVMLACWGVVLVTRRVTRRILAALAALASAGVLVVLVIEGFAKREDVEIELHAPIEYTGWFWLALVASVPALAAAVAAFRLAPDWPEMGARYDAPSGQGAAPTRDSETPVEERTSLDLWRSMDEGEDPTDEAPH</sequence>
<keyword evidence="4" id="KW-1185">Reference proteome</keyword>
<evidence type="ECO:0008006" key="5">
    <source>
        <dbReference type="Google" id="ProtNLM"/>
    </source>
</evidence>
<feature type="compositionally biased region" description="Basic and acidic residues" evidence="1">
    <location>
        <begin position="178"/>
        <end position="197"/>
    </location>
</feature>
<evidence type="ECO:0000313" key="4">
    <source>
        <dbReference type="Proteomes" id="UP000245507"/>
    </source>
</evidence>